<dbReference type="OrthoDB" id="3115065at2759"/>
<evidence type="ECO:0000313" key="3">
    <source>
        <dbReference type="Proteomes" id="UP000297245"/>
    </source>
</evidence>
<feature type="region of interest" description="Disordered" evidence="1">
    <location>
        <begin position="459"/>
        <end position="491"/>
    </location>
</feature>
<name>A0A4S8M4E5_DENBC</name>
<gene>
    <name evidence="2" type="ORF">K435DRAFT_858387</name>
</gene>
<evidence type="ECO:0000256" key="1">
    <source>
        <dbReference type="SAM" id="MobiDB-lite"/>
    </source>
</evidence>
<feature type="compositionally biased region" description="Acidic residues" evidence="1">
    <location>
        <begin position="460"/>
        <end position="473"/>
    </location>
</feature>
<proteinExistence type="predicted"/>
<organism evidence="2 3">
    <name type="scientific">Dendrothele bispora (strain CBS 962.96)</name>
    <dbReference type="NCBI Taxonomy" id="1314807"/>
    <lineage>
        <taxon>Eukaryota</taxon>
        <taxon>Fungi</taxon>
        <taxon>Dikarya</taxon>
        <taxon>Basidiomycota</taxon>
        <taxon>Agaricomycotina</taxon>
        <taxon>Agaricomycetes</taxon>
        <taxon>Agaricomycetidae</taxon>
        <taxon>Agaricales</taxon>
        <taxon>Agaricales incertae sedis</taxon>
        <taxon>Dendrothele</taxon>
    </lineage>
</organism>
<feature type="compositionally biased region" description="Low complexity" evidence="1">
    <location>
        <begin position="474"/>
        <end position="489"/>
    </location>
</feature>
<sequence length="598" mass="68814">MEEGHNNYRRRLEWMWYCICKLTPEARPSDREQVWRTLVESEDIWSIWKDGDDLNLQVAPMSLEQPEHDVWKSITPIISEKIDRHSENRCTLKLPLSPSPVLQNTSVHMHLAIVLWKTLLATRRVKYPRNPSSVNCEIPSLIPKWWDILPELVKANLVIDNHSWDRFRVEQKHRGHSCMEDLPEKEMWSTWVTVQTLISTSIPPDIPLNDENCLRCLELQKQPFGRPEIVKPHVLALWYITEVISTWLHQPCGYLDNIWDSPRIFSPYASCYKDLDLRKSLLNQVTLHRVDEWLMDICRCADLAEYDVNFQFKSAQRKHIGKTLDHIPAQIKLYLKQNEDDLEPHWTAKTQTKIPQLEASVGSESESVEPASWVSAVVLFTLAKIYGLGPLTADRFMVATNFTYADYFLKDAPLLFDTPPYKKFHEALKRSGHTCCGKDMDLFDHGGEILLGYGPKNEYSDDCDSESDLEEETQSSSLSRSESSIQSSQPVFNQENVPSLGCFESEGQTTLLHPPHPPSYSCAFPESASHLQPPLFSQPPILNQQSWADYTIQPHTGSIRSTDLCTMPHLPSQEIQNEQAGIQDSDPKQHIQKQCLFQ</sequence>
<evidence type="ECO:0000313" key="2">
    <source>
        <dbReference type="EMBL" id="THU96608.1"/>
    </source>
</evidence>
<dbReference type="EMBL" id="ML179173">
    <property type="protein sequence ID" value="THU96608.1"/>
    <property type="molecule type" value="Genomic_DNA"/>
</dbReference>
<keyword evidence="3" id="KW-1185">Reference proteome</keyword>
<dbReference type="AlphaFoldDB" id="A0A4S8M4E5"/>
<accession>A0A4S8M4E5</accession>
<protein>
    <submittedName>
        <fullName evidence="2">Uncharacterized protein</fullName>
    </submittedName>
</protein>
<reference evidence="2 3" key="1">
    <citation type="journal article" date="2019" name="Nat. Ecol. Evol.">
        <title>Megaphylogeny resolves global patterns of mushroom evolution.</title>
        <authorList>
            <person name="Varga T."/>
            <person name="Krizsan K."/>
            <person name="Foldi C."/>
            <person name="Dima B."/>
            <person name="Sanchez-Garcia M."/>
            <person name="Sanchez-Ramirez S."/>
            <person name="Szollosi G.J."/>
            <person name="Szarkandi J.G."/>
            <person name="Papp V."/>
            <person name="Albert L."/>
            <person name="Andreopoulos W."/>
            <person name="Angelini C."/>
            <person name="Antonin V."/>
            <person name="Barry K.W."/>
            <person name="Bougher N.L."/>
            <person name="Buchanan P."/>
            <person name="Buyck B."/>
            <person name="Bense V."/>
            <person name="Catcheside P."/>
            <person name="Chovatia M."/>
            <person name="Cooper J."/>
            <person name="Damon W."/>
            <person name="Desjardin D."/>
            <person name="Finy P."/>
            <person name="Geml J."/>
            <person name="Haridas S."/>
            <person name="Hughes K."/>
            <person name="Justo A."/>
            <person name="Karasinski D."/>
            <person name="Kautmanova I."/>
            <person name="Kiss B."/>
            <person name="Kocsube S."/>
            <person name="Kotiranta H."/>
            <person name="LaButti K.M."/>
            <person name="Lechner B.E."/>
            <person name="Liimatainen K."/>
            <person name="Lipzen A."/>
            <person name="Lukacs Z."/>
            <person name="Mihaltcheva S."/>
            <person name="Morgado L.N."/>
            <person name="Niskanen T."/>
            <person name="Noordeloos M.E."/>
            <person name="Ohm R.A."/>
            <person name="Ortiz-Santana B."/>
            <person name="Ovrebo C."/>
            <person name="Racz N."/>
            <person name="Riley R."/>
            <person name="Savchenko A."/>
            <person name="Shiryaev A."/>
            <person name="Soop K."/>
            <person name="Spirin V."/>
            <person name="Szebenyi C."/>
            <person name="Tomsovsky M."/>
            <person name="Tulloss R.E."/>
            <person name="Uehling J."/>
            <person name="Grigoriev I.V."/>
            <person name="Vagvolgyi C."/>
            <person name="Papp T."/>
            <person name="Martin F.M."/>
            <person name="Miettinen O."/>
            <person name="Hibbett D.S."/>
            <person name="Nagy L.G."/>
        </authorList>
    </citation>
    <scope>NUCLEOTIDE SEQUENCE [LARGE SCALE GENOMIC DNA]</scope>
    <source>
        <strain evidence="2 3">CBS 962.96</strain>
    </source>
</reference>
<dbReference type="Proteomes" id="UP000297245">
    <property type="component" value="Unassembled WGS sequence"/>
</dbReference>